<evidence type="ECO:0000256" key="9">
    <source>
        <dbReference type="ARBA" id="ARBA00037922"/>
    </source>
</evidence>
<dbReference type="InterPro" id="IPR000846">
    <property type="entry name" value="DapB_N"/>
</dbReference>
<evidence type="ECO:0000256" key="6">
    <source>
        <dbReference type="ARBA" id="ARBA00023002"/>
    </source>
</evidence>
<evidence type="ECO:0000256" key="4">
    <source>
        <dbReference type="ARBA" id="ARBA00022857"/>
    </source>
</evidence>
<comment type="pathway">
    <text evidence="9 13">Amino-acid biosynthesis; L-lysine biosynthesis via DAP pathway; (S)-tetrahydrodipicolinate from L-aspartate: step 4/4.</text>
</comment>
<organism evidence="16 17">
    <name type="scientific">Thalassoglobus neptunius</name>
    <dbReference type="NCBI Taxonomy" id="1938619"/>
    <lineage>
        <taxon>Bacteria</taxon>
        <taxon>Pseudomonadati</taxon>
        <taxon>Planctomycetota</taxon>
        <taxon>Planctomycetia</taxon>
        <taxon>Planctomycetales</taxon>
        <taxon>Planctomycetaceae</taxon>
        <taxon>Thalassoglobus</taxon>
    </lineage>
</organism>
<dbReference type="GO" id="GO:0051287">
    <property type="term" value="F:NAD binding"/>
    <property type="evidence" value="ECO:0007669"/>
    <property type="project" value="UniProtKB-UniRule"/>
</dbReference>
<evidence type="ECO:0000259" key="15">
    <source>
        <dbReference type="Pfam" id="PF05173"/>
    </source>
</evidence>
<feature type="binding site" evidence="13">
    <location>
        <begin position="98"/>
        <end position="100"/>
    </location>
    <ligand>
        <name>NAD(+)</name>
        <dbReference type="ChEBI" id="CHEBI:57540"/>
    </ligand>
</feature>
<dbReference type="OrthoDB" id="9790352at2"/>
<feature type="binding site" evidence="13">
    <location>
        <begin position="11"/>
        <end position="16"/>
    </location>
    <ligand>
        <name>NAD(+)</name>
        <dbReference type="ChEBI" id="CHEBI:57540"/>
    </ligand>
</feature>
<dbReference type="SUPFAM" id="SSF55347">
    <property type="entry name" value="Glyceraldehyde-3-phosphate dehydrogenase-like, C-terminal domain"/>
    <property type="match status" value="1"/>
</dbReference>
<dbReference type="EMBL" id="SIHI01000008">
    <property type="protein sequence ID" value="TWT52049.1"/>
    <property type="molecule type" value="Genomic_DNA"/>
</dbReference>
<dbReference type="UniPathway" id="UPA00034">
    <property type="reaction ID" value="UER00018"/>
</dbReference>
<dbReference type="InterPro" id="IPR022663">
    <property type="entry name" value="DapB_C"/>
</dbReference>
<evidence type="ECO:0000259" key="14">
    <source>
        <dbReference type="Pfam" id="PF01113"/>
    </source>
</evidence>
<dbReference type="Pfam" id="PF01113">
    <property type="entry name" value="DapB_N"/>
    <property type="match status" value="1"/>
</dbReference>
<feature type="binding site" evidence="13">
    <location>
        <begin position="168"/>
        <end position="169"/>
    </location>
    <ligand>
        <name>(S)-2,3,4,5-tetrahydrodipicolinate</name>
        <dbReference type="ChEBI" id="CHEBI:16845"/>
    </ligand>
</feature>
<dbReference type="EC" id="1.17.1.8" evidence="10 13"/>
<protein>
    <recommendedName>
        <fullName evidence="10 13">4-hydroxy-tetrahydrodipicolinate reductase</fullName>
        <shortName evidence="13">HTPA reductase</shortName>
        <ecNumber evidence="10 13">1.17.1.8</ecNumber>
    </recommendedName>
</protein>
<comment type="subcellular location">
    <subcellularLocation>
        <location evidence="13">Cytoplasm</location>
    </subcellularLocation>
</comment>
<comment type="caution">
    <text evidence="16">The sequence shown here is derived from an EMBL/GenBank/DDBJ whole genome shotgun (WGS) entry which is preliminary data.</text>
</comment>
<dbReference type="InterPro" id="IPR022664">
    <property type="entry name" value="DapB_N_CS"/>
</dbReference>
<dbReference type="SUPFAM" id="SSF51735">
    <property type="entry name" value="NAD(P)-binding Rossmann-fold domains"/>
    <property type="match status" value="1"/>
</dbReference>
<proteinExistence type="inferred from homology"/>
<dbReference type="GO" id="GO:0005829">
    <property type="term" value="C:cytosol"/>
    <property type="evidence" value="ECO:0007669"/>
    <property type="project" value="TreeGrafter"/>
</dbReference>
<evidence type="ECO:0000256" key="11">
    <source>
        <dbReference type="ARBA" id="ARBA00049080"/>
    </source>
</evidence>
<evidence type="ECO:0000256" key="12">
    <source>
        <dbReference type="ARBA" id="ARBA00049396"/>
    </source>
</evidence>
<dbReference type="GO" id="GO:0008839">
    <property type="term" value="F:4-hydroxy-tetrahydrodipicolinate reductase"/>
    <property type="evidence" value="ECO:0007669"/>
    <property type="project" value="UniProtKB-UniRule"/>
</dbReference>
<name>A0A5C5WPF6_9PLAN</name>
<reference evidence="16 17" key="1">
    <citation type="submission" date="2019-02" db="EMBL/GenBank/DDBJ databases">
        <title>Deep-cultivation of Planctomycetes and their phenomic and genomic characterization uncovers novel biology.</title>
        <authorList>
            <person name="Wiegand S."/>
            <person name="Jogler M."/>
            <person name="Boedeker C."/>
            <person name="Pinto D."/>
            <person name="Vollmers J."/>
            <person name="Rivas-Marin E."/>
            <person name="Kohn T."/>
            <person name="Peeters S.H."/>
            <person name="Heuer A."/>
            <person name="Rast P."/>
            <person name="Oberbeckmann S."/>
            <person name="Bunk B."/>
            <person name="Jeske O."/>
            <person name="Meyerdierks A."/>
            <person name="Storesund J.E."/>
            <person name="Kallscheuer N."/>
            <person name="Luecker S."/>
            <person name="Lage O.M."/>
            <person name="Pohl T."/>
            <person name="Merkel B.J."/>
            <person name="Hornburger P."/>
            <person name="Mueller R.-W."/>
            <person name="Bruemmer F."/>
            <person name="Labrenz M."/>
            <person name="Spormann A.M."/>
            <person name="Op Den Camp H."/>
            <person name="Overmann J."/>
            <person name="Amann R."/>
            <person name="Jetten M.S.M."/>
            <person name="Mascher T."/>
            <person name="Medema M.H."/>
            <person name="Devos D.P."/>
            <person name="Kaster A.-K."/>
            <person name="Ovreas L."/>
            <person name="Rohde M."/>
            <person name="Galperin M.Y."/>
            <person name="Jogler C."/>
        </authorList>
    </citation>
    <scope>NUCLEOTIDE SEQUENCE [LARGE SCALE GENOMIC DNA]</scope>
    <source>
        <strain evidence="16 17">KOR42</strain>
    </source>
</reference>
<comment type="similarity">
    <text evidence="1 13">Belongs to the DapB family.</text>
</comment>
<dbReference type="PANTHER" id="PTHR20836">
    <property type="entry name" value="DIHYDRODIPICOLINATE REDUCTASE"/>
    <property type="match status" value="1"/>
</dbReference>
<evidence type="ECO:0000256" key="2">
    <source>
        <dbReference type="ARBA" id="ARBA00022490"/>
    </source>
</evidence>
<comment type="catalytic activity">
    <reaction evidence="11 13">
        <text>(S)-2,3,4,5-tetrahydrodipicolinate + NADP(+) + H2O = (2S,4S)-4-hydroxy-2,3,4,5-tetrahydrodipicolinate + NADPH + H(+)</text>
        <dbReference type="Rhea" id="RHEA:35331"/>
        <dbReference type="ChEBI" id="CHEBI:15377"/>
        <dbReference type="ChEBI" id="CHEBI:15378"/>
        <dbReference type="ChEBI" id="CHEBI:16845"/>
        <dbReference type="ChEBI" id="CHEBI:57783"/>
        <dbReference type="ChEBI" id="CHEBI:58349"/>
        <dbReference type="ChEBI" id="CHEBI:67139"/>
        <dbReference type="EC" id="1.17.1.8"/>
    </reaction>
</comment>
<comment type="caution">
    <text evidence="13">Lacks conserved residue(s) required for the propagation of feature annotation.</text>
</comment>
<evidence type="ECO:0000256" key="8">
    <source>
        <dbReference type="ARBA" id="ARBA00023154"/>
    </source>
</evidence>
<evidence type="ECO:0000256" key="3">
    <source>
        <dbReference type="ARBA" id="ARBA00022605"/>
    </source>
</evidence>
<evidence type="ECO:0000256" key="13">
    <source>
        <dbReference type="HAMAP-Rule" id="MF_00102"/>
    </source>
</evidence>
<keyword evidence="2 13" id="KW-0963">Cytoplasm</keyword>
<dbReference type="GO" id="GO:0009089">
    <property type="term" value="P:lysine biosynthetic process via diaminopimelate"/>
    <property type="evidence" value="ECO:0007669"/>
    <property type="project" value="UniProtKB-UniRule"/>
</dbReference>
<comment type="catalytic activity">
    <reaction evidence="12 13">
        <text>(S)-2,3,4,5-tetrahydrodipicolinate + NAD(+) + H2O = (2S,4S)-4-hydroxy-2,3,4,5-tetrahydrodipicolinate + NADH + H(+)</text>
        <dbReference type="Rhea" id="RHEA:35323"/>
        <dbReference type="ChEBI" id="CHEBI:15377"/>
        <dbReference type="ChEBI" id="CHEBI:15378"/>
        <dbReference type="ChEBI" id="CHEBI:16845"/>
        <dbReference type="ChEBI" id="CHEBI:57540"/>
        <dbReference type="ChEBI" id="CHEBI:57945"/>
        <dbReference type="ChEBI" id="CHEBI:67139"/>
        <dbReference type="EC" id="1.17.1.8"/>
    </reaction>
</comment>
<comment type="function">
    <text evidence="13">Catalyzes the conversion of 4-hydroxy-tetrahydrodipicolinate (HTPA) to tetrahydrodipicolinate.</text>
</comment>
<evidence type="ECO:0000313" key="16">
    <source>
        <dbReference type="EMBL" id="TWT52049.1"/>
    </source>
</evidence>
<feature type="binding site" evidence="13">
    <location>
        <begin position="122"/>
        <end position="125"/>
    </location>
    <ligand>
        <name>NAD(+)</name>
        <dbReference type="ChEBI" id="CHEBI:57540"/>
    </ligand>
</feature>
<evidence type="ECO:0000256" key="7">
    <source>
        <dbReference type="ARBA" id="ARBA00023027"/>
    </source>
</evidence>
<dbReference type="Pfam" id="PF05173">
    <property type="entry name" value="DapB_C"/>
    <property type="match status" value="1"/>
</dbReference>
<dbReference type="Proteomes" id="UP000317243">
    <property type="component" value="Unassembled WGS sequence"/>
</dbReference>
<dbReference type="CDD" id="cd02274">
    <property type="entry name" value="DHDPR_N"/>
    <property type="match status" value="1"/>
</dbReference>
<dbReference type="PIRSF" id="PIRSF000161">
    <property type="entry name" value="DHPR"/>
    <property type="match status" value="1"/>
</dbReference>
<dbReference type="Gene3D" id="3.30.360.10">
    <property type="entry name" value="Dihydrodipicolinate Reductase, domain 2"/>
    <property type="match status" value="1"/>
</dbReference>
<dbReference type="InterPro" id="IPR023940">
    <property type="entry name" value="DHDPR_bac"/>
</dbReference>
<keyword evidence="7 13" id="KW-0520">NAD</keyword>
<keyword evidence="3 13" id="KW-0028">Amino-acid biosynthesis</keyword>
<feature type="domain" description="Dihydrodipicolinate reductase C-terminal" evidence="15">
    <location>
        <begin position="129"/>
        <end position="264"/>
    </location>
</feature>
<feature type="binding site" evidence="13">
    <location>
        <position position="37"/>
    </location>
    <ligand>
        <name>NAD(+)</name>
        <dbReference type="ChEBI" id="CHEBI:57540"/>
    </ligand>
</feature>
<evidence type="ECO:0000313" key="17">
    <source>
        <dbReference type="Proteomes" id="UP000317243"/>
    </source>
</evidence>
<dbReference type="NCBIfam" id="TIGR00036">
    <property type="entry name" value="dapB"/>
    <property type="match status" value="1"/>
</dbReference>
<keyword evidence="6 13" id="KW-0560">Oxidoreductase</keyword>
<feature type="active site" description="Proton donor" evidence="13">
    <location>
        <position position="162"/>
    </location>
</feature>
<keyword evidence="4 13" id="KW-0521">NADP</keyword>
<dbReference type="PROSITE" id="PS01298">
    <property type="entry name" value="DAPB"/>
    <property type="match status" value="1"/>
</dbReference>
<gene>
    <name evidence="13 16" type="primary">dapB</name>
    <name evidence="16" type="ORF">KOR42_31460</name>
</gene>
<keyword evidence="17" id="KW-1185">Reference proteome</keyword>
<feature type="binding site" evidence="13">
    <location>
        <position position="159"/>
    </location>
    <ligand>
        <name>(S)-2,3,4,5-tetrahydrodipicolinate</name>
        <dbReference type="ChEBI" id="CHEBI:16845"/>
    </ligand>
</feature>
<keyword evidence="5 13" id="KW-0220">Diaminopimelate biosynthesis</keyword>
<evidence type="ECO:0000256" key="1">
    <source>
        <dbReference type="ARBA" id="ARBA00006642"/>
    </source>
</evidence>
<comment type="caution">
    <text evidence="13">Was originally thought to be a dihydrodipicolinate reductase (DHDPR), catalyzing the conversion of dihydrodipicolinate to tetrahydrodipicolinate. However, it was shown in E.coli that the substrate of the enzymatic reaction is not dihydrodipicolinate (DHDP) but in fact (2S,4S)-4-hydroxy-2,3,4,5-tetrahydrodipicolinic acid (HTPA), the product released by the DapA-catalyzed reaction.</text>
</comment>
<dbReference type="Gene3D" id="3.40.50.720">
    <property type="entry name" value="NAD(P)-binding Rossmann-like Domain"/>
    <property type="match status" value="1"/>
</dbReference>
<dbReference type="AlphaFoldDB" id="A0A5C5WPF6"/>
<evidence type="ECO:0000256" key="5">
    <source>
        <dbReference type="ARBA" id="ARBA00022915"/>
    </source>
</evidence>
<evidence type="ECO:0000256" key="10">
    <source>
        <dbReference type="ARBA" id="ARBA00038983"/>
    </source>
</evidence>
<dbReference type="GO" id="GO:0016726">
    <property type="term" value="F:oxidoreductase activity, acting on CH or CH2 groups, NAD or NADP as acceptor"/>
    <property type="evidence" value="ECO:0007669"/>
    <property type="project" value="UniProtKB-UniRule"/>
</dbReference>
<dbReference type="HAMAP" id="MF_00102">
    <property type="entry name" value="DapB"/>
    <property type="match status" value="1"/>
</dbReference>
<accession>A0A5C5WPF6</accession>
<dbReference type="PANTHER" id="PTHR20836:SF0">
    <property type="entry name" value="4-HYDROXY-TETRAHYDRODIPICOLINATE REDUCTASE 1, CHLOROPLASTIC-RELATED"/>
    <property type="match status" value="1"/>
</dbReference>
<sequence length="266" mass="28250">MLDQFNIAINGAAGRMGQRLIVLSHEDPELNLVAAIDAPGSPSIGKDVGQIAGIGDIGVVVTSALPDRVDVVIDFSTPDGAIAISQVCAERRIPLVEATTGLTESQRESVIATSQETALVIAPSMSLAVNLAMKLVAEAGRALKNLPGGVDVEIIERHHRFKEDAPSGTALKFGEVVAQEMGQTDHVHGREGRSGQRPQSEIGYHALRTGDNVGEHQIVFGMMGETLEVYVRGHTRDSYAYGALTAAKFVCKQPAGLYSMQDVLNL</sequence>
<dbReference type="RefSeq" id="WP_146510633.1">
    <property type="nucleotide sequence ID" value="NZ_SIHI01000008.1"/>
</dbReference>
<keyword evidence="8 13" id="KW-0457">Lysine biosynthesis</keyword>
<comment type="subunit">
    <text evidence="13">Homotetramer.</text>
</comment>
<dbReference type="GO" id="GO:0050661">
    <property type="term" value="F:NADP binding"/>
    <property type="evidence" value="ECO:0007669"/>
    <property type="project" value="UniProtKB-UniRule"/>
</dbReference>
<feature type="active site" description="Proton donor/acceptor" evidence="13">
    <location>
        <position position="158"/>
    </location>
</feature>
<dbReference type="InterPro" id="IPR036291">
    <property type="entry name" value="NAD(P)-bd_dom_sf"/>
</dbReference>
<dbReference type="GO" id="GO:0019877">
    <property type="term" value="P:diaminopimelate biosynthetic process"/>
    <property type="evidence" value="ECO:0007669"/>
    <property type="project" value="UniProtKB-UniRule"/>
</dbReference>
<feature type="domain" description="Dihydrodipicolinate reductase N-terminal" evidence="14">
    <location>
        <begin position="6"/>
        <end position="125"/>
    </location>
</feature>